<proteinExistence type="predicted"/>
<protein>
    <submittedName>
        <fullName evidence="1">Uncharacterized protein</fullName>
    </submittedName>
</protein>
<sequence>MALNKNKLNYVYLHPGSFNEYFQSCQGPSVVEIAKKKTGNSLYIKLTDKQLEKALKEELCAGVRIIYNNHDEPKKVLLVLDGEECNEGETDDEYSLDDILVEYQSYINGELPEDHYGDVS</sequence>
<evidence type="ECO:0000313" key="1">
    <source>
        <dbReference type="EMBL" id="QBK85942.1"/>
    </source>
</evidence>
<reference evidence="1" key="1">
    <citation type="journal article" date="2019" name="MBio">
        <title>Virus Genomes from Deep Sea Sediments Expand the Ocean Megavirome and Support Independent Origins of Viral Gigantism.</title>
        <authorList>
            <person name="Backstrom D."/>
            <person name="Yutin N."/>
            <person name="Jorgensen S.L."/>
            <person name="Dharamshi J."/>
            <person name="Homa F."/>
            <person name="Zaremba-Niedwiedzka K."/>
            <person name="Spang A."/>
            <person name="Wolf Y.I."/>
            <person name="Koonin E.V."/>
            <person name="Ettema T.J."/>
        </authorList>
    </citation>
    <scope>NUCLEOTIDE SEQUENCE</scope>
</reference>
<name>A0A481YRV6_9VIRU</name>
<accession>A0A481YRV6</accession>
<gene>
    <name evidence="1" type="ORF">LCMAC101_05370</name>
</gene>
<organism evidence="1">
    <name type="scientific">Marseillevirus LCMAC101</name>
    <dbReference type="NCBI Taxonomy" id="2506602"/>
    <lineage>
        <taxon>Viruses</taxon>
        <taxon>Varidnaviria</taxon>
        <taxon>Bamfordvirae</taxon>
        <taxon>Nucleocytoviricota</taxon>
        <taxon>Megaviricetes</taxon>
        <taxon>Pimascovirales</taxon>
        <taxon>Pimascovirales incertae sedis</taxon>
        <taxon>Marseilleviridae</taxon>
    </lineage>
</organism>
<dbReference type="EMBL" id="MK500328">
    <property type="protein sequence ID" value="QBK85942.1"/>
    <property type="molecule type" value="Genomic_DNA"/>
</dbReference>